<dbReference type="Gramene" id="KMS93421">
    <property type="protein sequence ID" value="KMS93421"/>
    <property type="gene ID" value="BVRB_031650"/>
</dbReference>
<dbReference type="AlphaFoldDB" id="A0A0J8AXD6"/>
<name>A0A0J8AXD6_BETVV</name>
<feature type="transmembrane region" description="Helical" evidence="1">
    <location>
        <begin position="66"/>
        <end position="87"/>
    </location>
</feature>
<gene>
    <name evidence="2" type="ORF">BVRB_031650</name>
</gene>
<evidence type="ECO:0000313" key="2">
    <source>
        <dbReference type="EMBL" id="KMS93421.1"/>
    </source>
</evidence>
<sequence length="176" mass="19406">MQDMSSDLRQNNILQYASPPPTHVTILTVFVRHCDNDTYQVVDNQKEQCTVAALQSATPFYMHKGVIMIVAGSTLIVICCTILYCVFKQSRTIKTLESPTAMTYDSRLVDANPVQTVQSVSSREGGFQTIATGLRTTAKDGSVTFGTADSYPEPWGLPTYFHQPTSRPRGFDGNSL</sequence>
<keyword evidence="1" id="KW-0812">Transmembrane</keyword>
<protein>
    <submittedName>
        <fullName evidence="2">Uncharacterized protein</fullName>
    </submittedName>
</protein>
<accession>A0A0J8AXD6</accession>
<evidence type="ECO:0000256" key="1">
    <source>
        <dbReference type="SAM" id="Phobius"/>
    </source>
</evidence>
<proteinExistence type="predicted"/>
<keyword evidence="1" id="KW-0472">Membrane</keyword>
<evidence type="ECO:0000313" key="3">
    <source>
        <dbReference type="Proteomes" id="UP000035740"/>
    </source>
</evidence>
<organism evidence="2 3">
    <name type="scientific">Beta vulgaris subsp. vulgaris</name>
    <name type="common">Beet</name>
    <dbReference type="NCBI Taxonomy" id="3555"/>
    <lineage>
        <taxon>Eukaryota</taxon>
        <taxon>Viridiplantae</taxon>
        <taxon>Streptophyta</taxon>
        <taxon>Embryophyta</taxon>
        <taxon>Tracheophyta</taxon>
        <taxon>Spermatophyta</taxon>
        <taxon>Magnoliopsida</taxon>
        <taxon>eudicotyledons</taxon>
        <taxon>Gunneridae</taxon>
        <taxon>Pentapetalae</taxon>
        <taxon>Caryophyllales</taxon>
        <taxon>Chenopodiaceae</taxon>
        <taxon>Betoideae</taxon>
        <taxon>Beta</taxon>
    </lineage>
</organism>
<keyword evidence="1" id="KW-1133">Transmembrane helix</keyword>
<dbReference type="EMBL" id="KQ102903">
    <property type="protein sequence ID" value="KMS93421.1"/>
    <property type="molecule type" value="Genomic_DNA"/>
</dbReference>
<keyword evidence="3" id="KW-1185">Reference proteome</keyword>
<reference evidence="2 3" key="1">
    <citation type="journal article" date="2014" name="Nature">
        <title>The genome of the recently domesticated crop plant sugar beet (Beta vulgaris).</title>
        <authorList>
            <person name="Dohm J.C."/>
            <person name="Minoche A.E."/>
            <person name="Holtgrawe D."/>
            <person name="Capella-Gutierrez S."/>
            <person name="Zakrzewski F."/>
            <person name="Tafer H."/>
            <person name="Rupp O."/>
            <person name="Sorensen T.R."/>
            <person name="Stracke R."/>
            <person name="Reinhardt R."/>
            <person name="Goesmann A."/>
            <person name="Kraft T."/>
            <person name="Schulz B."/>
            <person name="Stadler P.F."/>
            <person name="Schmidt T."/>
            <person name="Gabaldon T."/>
            <person name="Lehrach H."/>
            <person name="Weisshaar B."/>
            <person name="Himmelbauer H."/>
        </authorList>
    </citation>
    <scope>NUCLEOTIDE SEQUENCE [LARGE SCALE GENOMIC DNA]</scope>
    <source>
        <tissue evidence="2">Taproot</tissue>
    </source>
</reference>
<dbReference type="Proteomes" id="UP000035740">
    <property type="component" value="Unassembled WGS sequence"/>
</dbReference>